<dbReference type="AlphaFoldDB" id="A0A0H2LUA2"/>
<evidence type="ECO:0000313" key="2">
    <source>
        <dbReference type="EMBL" id="KLN53286.1"/>
    </source>
</evidence>
<proteinExistence type="predicted"/>
<evidence type="ECO:0000256" key="1">
    <source>
        <dbReference type="SAM" id="MobiDB-lite"/>
    </source>
</evidence>
<comment type="caution">
    <text evidence="2">The sequence shown here is derived from an EMBL/GenBank/DDBJ whole genome shotgun (WGS) entry which is preliminary data.</text>
</comment>
<keyword evidence="3" id="KW-1185">Reference proteome</keyword>
<sequence>MAQETAIDNEAASGLSSKEVGQGPSETVGGGSCNALQGKQHGRMCLRWRKDCDPGPA</sequence>
<dbReference type="Proteomes" id="UP000035170">
    <property type="component" value="Unassembled WGS sequence"/>
</dbReference>
<dbReference type="PATRIC" id="fig|34073.19.peg.5739"/>
<organism evidence="2 3">
    <name type="scientific">Variovorax paradoxus</name>
    <dbReference type="NCBI Taxonomy" id="34073"/>
    <lineage>
        <taxon>Bacteria</taxon>
        <taxon>Pseudomonadati</taxon>
        <taxon>Pseudomonadota</taxon>
        <taxon>Betaproteobacteria</taxon>
        <taxon>Burkholderiales</taxon>
        <taxon>Comamonadaceae</taxon>
        <taxon>Variovorax</taxon>
    </lineage>
</organism>
<feature type="region of interest" description="Disordered" evidence="1">
    <location>
        <begin position="1"/>
        <end position="40"/>
    </location>
</feature>
<gene>
    <name evidence="2" type="ORF">VPARA_56020</name>
</gene>
<dbReference type="EMBL" id="JZWI01000036">
    <property type="protein sequence ID" value="KLN53286.1"/>
    <property type="molecule type" value="Genomic_DNA"/>
</dbReference>
<name>A0A0H2LUA2_VARPD</name>
<evidence type="ECO:0000313" key="3">
    <source>
        <dbReference type="Proteomes" id="UP000035170"/>
    </source>
</evidence>
<reference evidence="2 3" key="1">
    <citation type="submission" date="2015-03" db="EMBL/GenBank/DDBJ databases">
        <title>Genome sequence of Variovorax paradoxus TBEA6.</title>
        <authorList>
            <person name="Poehlein A."/>
            <person name="Schuldes J."/>
            <person name="Wuebbeler J.H."/>
            <person name="Hiessl S."/>
            <person name="Steinbuechel A."/>
            <person name="Daniel R."/>
        </authorList>
    </citation>
    <scope>NUCLEOTIDE SEQUENCE [LARGE SCALE GENOMIC DNA]</scope>
    <source>
        <strain evidence="2 3">TBEA6</strain>
    </source>
</reference>
<accession>A0A0H2LUA2</accession>
<protein>
    <submittedName>
        <fullName evidence="2">Uncharacterized protein</fullName>
    </submittedName>
</protein>